<gene>
    <name evidence="1" type="ORF">S03H2_44627</name>
</gene>
<reference evidence="1" key="1">
    <citation type="journal article" date="2014" name="Front. Microbiol.">
        <title>High frequency of phylogenetically diverse reductive dehalogenase-homologous genes in deep subseafloor sedimentary metagenomes.</title>
        <authorList>
            <person name="Kawai M."/>
            <person name="Futagami T."/>
            <person name="Toyoda A."/>
            <person name="Takaki Y."/>
            <person name="Nishi S."/>
            <person name="Hori S."/>
            <person name="Arai W."/>
            <person name="Tsubouchi T."/>
            <person name="Morono Y."/>
            <person name="Uchiyama I."/>
            <person name="Ito T."/>
            <person name="Fujiyama A."/>
            <person name="Inagaki F."/>
            <person name="Takami H."/>
        </authorList>
    </citation>
    <scope>NUCLEOTIDE SEQUENCE</scope>
    <source>
        <strain evidence="1">Expedition CK06-06</strain>
    </source>
</reference>
<evidence type="ECO:0000313" key="1">
    <source>
        <dbReference type="EMBL" id="GAH64603.1"/>
    </source>
</evidence>
<organism evidence="1">
    <name type="scientific">marine sediment metagenome</name>
    <dbReference type="NCBI Taxonomy" id="412755"/>
    <lineage>
        <taxon>unclassified sequences</taxon>
        <taxon>metagenomes</taxon>
        <taxon>ecological metagenomes</taxon>
    </lineage>
</organism>
<accession>X1J4A8</accession>
<name>X1J4A8_9ZZZZ</name>
<feature type="non-terminal residue" evidence="1">
    <location>
        <position position="83"/>
    </location>
</feature>
<dbReference type="AlphaFoldDB" id="X1J4A8"/>
<dbReference type="EMBL" id="BARU01027918">
    <property type="protein sequence ID" value="GAH64603.1"/>
    <property type="molecule type" value="Genomic_DNA"/>
</dbReference>
<protein>
    <submittedName>
        <fullName evidence="1">Uncharacterized protein</fullName>
    </submittedName>
</protein>
<proteinExistence type="predicted"/>
<sequence length="83" mass="9367">MRQITVTSLLLSMLVWPAVAAEHAPRVLSPHNADAYSMKTFAQFYRWKDLTGDAKVYEVFKYLVDKRTGIFPMGAGAWEGTDV</sequence>
<comment type="caution">
    <text evidence="1">The sequence shown here is derived from an EMBL/GenBank/DDBJ whole genome shotgun (WGS) entry which is preliminary data.</text>
</comment>